<accession>A0A284VNU7</accession>
<proteinExistence type="predicted"/>
<dbReference type="EMBL" id="FZMP01000119">
    <property type="protein sequence ID" value="SNQ60857.1"/>
    <property type="molecule type" value="Genomic_DNA"/>
</dbReference>
<organism evidence="1 2">
    <name type="scientific">Candidatus Methanoperedens nitratireducens</name>
    <dbReference type="NCBI Taxonomy" id="1392998"/>
    <lineage>
        <taxon>Archaea</taxon>
        <taxon>Methanobacteriati</taxon>
        <taxon>Methanobacteriota</taxon>
        <taxon>Stenosarchaea group</taxon>
        <taxon>Methanomicrobia</taxon>
        <taxon>Methanosarcinales</taxon>
        <taxon>ANME-2 cluster</taxon>
        <taxon>Candidatus Methanoperedentaceae</taxon>
        <taxon>Candidatus Methanoperedens</taxon>
    </lineage>
</organism>
<dbReference type="Proteomes" id="UP000218615">
    <property type="component" value="Unassembled WGS sequence"/>
</dbReference>
<gene>
    <name evidence="1" type="ORF">MNV_2050012</name>
</gene>
<name>A0A284VNU7_9EURY</name>
<sequence>MTSQEMVSRVGKAYSAPLQPPHVEALRPNQQYFLTRVYVLY</sequence>
<evidence type="ECO:0000313" key="1">
    <source>
        <dbReference type="EMBL" id="SNQ60857.1"/>
    </source>
</evidence>
<dbReference type="AlphaFoldDB" id="A0A284VNU7"/>
<keyword evidence="2" id="KW-1185">Reference proteome</keyword>
<evidence type="ECO:0000313" key="2">
    <source>
        <dbReference type="Proteomes" id="UP000218615"/>
    </source>
</evidence>
<reference evidence="2" key="1">
    <citation type="submission" date="2017-06" db="EMBL/GenBank/DDBJ databases">
        <authorList>
            <person name="Cremers G."/>
        </authorList>
    </citation>
    <scope>NUCLEOTIDE SEQUENCE [LARGE SCALE GENOMIC DNA]</scope>
</reference>
<protein>
    <submittedName>
        <fullName evidence="1">Uncharacterized protein</fullName>
    </submittedName>
</protein>